<dbReference type="GO" id="GO:0000139">
    <property type="term" value="C:Golgi membrane"/>
    <property type="evidence" value="ECO:0007669"/>
    <property type="project" value="UniProtKB-SubCell"/>
</dbReference>
<keyword evidence="6" id="KW-0735">Signal-anchor</keyword>
<keyword evidence="8 10" id="KW-0333">Golgi apparatus</keyword>
<keyword evidence="7" id="KW-1133">Transmembrane helix</keyword>
<dbReference type="Gene3D" id="3.90.550.50">
    <property type="match status" value="1"/>
</dbReference>
<comment type="caution">
    <text evidence="11">The sequence shown here is derived from an EMBL/GenBank/DDBJ whole genome shotgun (WGS) entry which is preliminary data.</text>
</comment>
<dbReference type="Proteomes" id="UP000728185">
    <property type="component" value="Unassembled WGS sequence"/>
</dbReference>
<organism evidence="11 12">
    <name type="scientific">Fasciolopsis buskii</name>
    <dbReference type="NCBI Taxonomy" id="27845"/>
    <lineage>
        <taxon>Eukaryota</taxon>
        <taxon>Metazoa</taxon>
        <taxon>Spiralia</taxon>
        <taxon>Lophotrochozoa</taxon>
        <taxon>Platyhelminthes</taxon>
        <taxon>Trematoda</taxon>
        <taxon>Digenea</taxon>
        <taxon>Plagiorchiida</taxon>
        <taxon>Echinostomata</taxon>
        <taxon>Echinostomatoidea</taxon>
        <taxon>Fasciolidae</taxon>
        <taxon>Fasciolopsis</taxon>
    </lineage>
</organism>
<keyword evidence="9" id="KW-0472">Membrane</keyword>
<dbReference type="OrthoDB" id="6045055at2759"/>
<evidence type="ECO:0000256" key="9">
    <source>
        <dbReference type="ARBA" id="ARBA00023136"/>
    </source>
</evidence>
<keyword evidence="3 10" id="KW-0328">Glycosyltransferase</keyword>
<accession>A0A8E0RK80</accession>
<dbReference type="AlphaFoldDB" id="A0A8E0RK80"/>
<keyword evidence="4" id="KW-0808">Transferase</keyword>
<keyword evidence="5" id="KW-0812">Transmembrane</keyword>
<dbReference type="EC" id="2.4.1.-" evidence="10"/>
<proteinExistence type="inferred from homology"/>
<evidence type="ECO:0000256" key="2">
    <source>
        <dbReference type="ARBA" id="ARBA00008661"/>
    </source>
</evidence>
<evidence type="ECO:0000256" key="7">
    <source>
        <dbReference type="ARBA" id="ARBA00022989"/>
    </source>
</evidence>
<reference evidence="11" key="1">
    <citation type="submission" date="2019-05" db="EMBL/GenBank/DDBJ databases">
        <title>Annotation for the trematode Fasciolopsis buski.</title>
        <authorList>
            <person name="Choi Y.-J."/>
        </authorList>
    </citation>
    <scope>NUCLEOTIDE SEQUENCE</scope>
    <source>
        <strain evidence="11">HT</strain>
        <tissue evidence="11">Whole worm</tissue>
    </source>
</reference>
<comment type="subcellular location">
    <subcellularLocation>
        <location evidence="1 10">Golgi apparatus membrane</location>
        <topology evidence="1 10">Single-pass type II membrane protein</topology>
    </subcellularLocation>
</comment>
<evidence type="ECO:0000256" key="8">
    <source>
        <dbReference type="ARBA" id="ARBA00023034"/>
    </source>
</evidence>
<dbReference type="PANTHER" id="PTHR11214:SF349">
    <property type="entry name" value="BETA-1,3-GALACTOSYLTRANSFERASE BRN"/>
    <property type="match status" value="1"/>
</dbReference>
<evidence type="ECO:0000313" key="11">
    <source>
        <dbReference type="EMBL" id="KAA0183669.1"/>
    </source>
</evidence>
<evidence type="ECO:0000256" key="5">
    <source>
        <dbReference type="ARBA" id="ARBA00022692"/>
    </source>
</evidence>
<dbReference type="GO" id="GO:0016758">
    <property type="term" value="F:hexosyltransferase activity"/>
    <property type="evidence" value="ECO:0007669"/>
    <property type="project" value="InterPro"/>
</dbReference>
<evidence type="ECO:0000256" key="1">
    <source>
        <dbReference type="ARBA" id="ARBA00004323"/>
    </source>
</evidence>
<evidence type="ECO:0000256" key="6">
    <source>
        <dbReference type="ARBA" id="ARBA00022968"/>
    </source>
</evidence>
<dbReference type="GO" id="GO:0008194">
    <property type="term" value="F:UDP-glycosyltransferase activity"/>
    <property type="evidence" value="ECO:0007669"/>
    <property type="project" value="TreeGrafter"/>
</dbReference>
<comment type="similarity">
    <text evidence="2 10">Belongs to the glycosyltransferase 31 family.</text>
</comment>
<dbReference type="InterPro" id="IPR002659">
    <property type="entry name" value="Glyco_trans_31"/>
</dbReference>
<dbReference type="GO" id="GO:0006493">
    <property type="term" value="P:protein O-linked glycosylation"/>
    <property type="evidence" value="ECO:0007669"/>
    <property type="project" value="TreeGrafter"/>
</dbReference>
<evidence type="ECO:0000256" key="4">
    <source>
        <dbReference type="ARBA" id="ARBA00022679"/>
    </source>
</evidence>
<evidence type="ECO:0000313" key="12">
    <source>
        <dbReference type="Proteomes" id="UP000728185"/>
    </source>
</evidence>
<evidence type="ECO:0000256" key="3">
    <source>
        <dbReference type="ARBA" id="ARBA00022676"/>
    </source>
</evidence>
<dbReference type="Pfam" id="PF01762">
    <property type="entry name" value="Galactosyl_T"/>
    <property type="match status" value="1"/>
</dbReference>
<sequence>MFSIQIKVNYCVVRPIDRQLTEWTALGSLSDVRTLTHLKNEYCLDDSQSSSLDKKINLSDKESYYGSEYLAAPMHVNIFHQICLIISGQEPSVTPVYIPEYNLMRIGAHICPNTYRSLDLLILINSPVKNVQQRNRLRTTWANESNWIRVRVRQGFLLDSLPLEVDETAIGLTLELSMYRDIIQIDTNGEPVDDTMKLIYAFRWSLAFCPQAKWLFFVRDDCTVIPYNFEHFLLSVSEAMRQRLIAGAVWDDPEKSVVDSLLFPGRNLTTTTATTATAGSEPRYLTFVATSPMLVSAVLSPVLYITMRFTEFIDQPELFFAAVMHKLFISPAHVDRIYAFDRKPKPGRERHLALAFSNSKLVNISSSSSGENS</sequence>
<dbReference type="EMBL" id="LUCM01011629">
    <property type="protein sequence ID" value="KAA0183669.1"/>
    <property type="molecule type" value="Genomic_DNA"/>
</dbReference>
<name>A0A8E0RK80_9TREM</name>
<gene>
    <name evidence="11" type="ORF">FBUS_01650</name>
</gene>
<protein>
    <recommendedName>
        <fullName evidence="10">Hexosyltransferase</fullName>
        <ecNumber evidence="10">2.4.1.-</ecNumber>
    </recommendedName>
</protein>
<dbReference type="PANTHER" id="PTHR11214">
    <property type="entry name" value="BETA-1,3-N-ACETYLGLUCOSAMINYLTRANSFERASE"/>
    <property type="match status" value="1"/>
</dbReference>
<keyword evidence="12" id="KW-1185">Reference proteome</keyword>
<evidence type="ECO:0000256" key="10">
    <source>
        <dbReference type="RuleBase" id="RU363063"/>
    </source>
</evidence>